<evidence type="ECO:0000256" key="1">
    <source>
        <dbReference type="ARBA" id="ARBA00009995"/>
    </source>
</evidence>
<gene>
    <name evidence="5" type="primary">LOC107421420</name>
</gene>
<accession>A0A6P3ZZC5</accession>
<dbReference type="Pfam" id="PF00201">
    <property type="entry name" value="UDPGT"/>
    <property type="match status" value="1"/>
</dbReference>
<dbReference type="GO" id="GO:1901137">
    <property type="term" value="P:carbohydrate derivative biosynthetic process"/>
    <property type="evidence" value="ECO:0007669"/>
    <property type="project" value="UniProtKB-ARBA"/>
</dbReference>
<dbReference type="PANTHER" id="PTHR48044">
    <property type="entry name" value="GLYCOSYLTRANSFERASE"/>
    <property type="match status" value="1"/>
</dbReference>
<dbReference type="GO" id="GO:0008194">
    <property type="term" value="F:UDP-glycosyltransferase activity"/>
    <property type="evidence" value="ECO:0007669"/>
    <property type="project" value="InterPro"/>
</dbReference>
<proteinExistence type="inferred from homology"/>
<dbReference type="PANTHER" id="PTHR48044:SF29">
    <property type="entry name" value="GLYCOSYLTRANSFERASE"/>
    <property type="match status" value="1"/>
</dbReference>
<dbReference type="AlphaFoldDB" id="A0A6P3ZZC5"/>
<reference evidence="5" key="1">
    <citation type="submission" date="2022-04" db="UniProtKB">
        <authorList>
            <consortium name="RefSeq"/>
        </authorList>
    </citation>
    <scope>IDENTIFICATION</scope>
    <source>
        <tissue evidence="5">In vitro plantlets</tissue>
    </source>
</reference>
<organism evidence="5">
    <name type="scientific">Ziziphus jujuba</name>
    <name type="common">Chinese jujube</name>
    <name type="synonym">Ziziphus sativa</name>
    <dbReference type="NCBI Taxonomy" id="326968"/>
    <lineage>
        <taxon>Eukaryota</taxon>
        <taxon>Viridiplantae</taxon>
        <taxon>Streptophyta</taxon>
        <taxon>Embryophyta</taxon>
        <taxon>Tracheophyta</taxon>
        <taxon>Spermatophyta</taxon>
        <taxon>Magnoliopsida</taxon>
        <taxon>eudicotyledons</taxon>
        <taxon>Gunneridae</taxon>
        <taxon>Pentapetalae</taxon>
        <taxon>rosids</taxon>
        <taxon>fabids</taxon>
        <taxon>Rosales</taxon>
        <taxon>Rhamnaceae</taxon>
        <taxon>Paliureae</taxon>
        <taxon>Ziziphus</taxon>
    </lineage>
</organism>
<dbReference type="FunFam" id="3.40.50.2000:FF:000060">
    <property type="entry name" value="Glycosyltransferase"/>
    <property type="match status" value="1"/>
</dbReference>
<keyword evidence="3" id="KW-0328">Glycosyltransferase</keyword>
<dbReference type="InterPro" id="IPR035595">
    <property type="entry name" value="UDP_glycos_trans_CS"/>
</dbReference>
<dbReference type="RefSeq" id="XP_015886141.1">
    <property type="nucleotide sequence ID" value="XM_016030655.2"/>
</dbReference>
<name>A0A6P3ZZC5_ZIZJJ</name>
<dbReference type="SUPFAM" id="SSF53756">
    <property type="entry name" value="UDP-Glycosyltransferase/glycogen phosphorylase"/>
    <property type="match status" value="1"/>
</dbReference>
<evidence type="ECO:0000256" key="4">
    <source>
        <dbReference type="RuleBase" id="RU362057"/>
    </source>
</evidence>
<keyword evidence="2 3" id="KW-0808">Transferase</keyword>
<dbReference type="CDD" id="cd03784">
    <property type="entry name" value="GT1_Gtf-like"/>
    <property type="match status" value="1"/>
</dbReference>
<dbReference type="InterPro" id="IPR002213">
    <property type="entry name" value="UDP_glucos_trans"/>
</dbReference>
<protein>
    <recommendedName>
        <fullName evidence="4">Glycosyltransferase</fullName>
        <ecNumber evidence="4">2.4.1.-</ecNumber>
    </recommendedName>
</protein>
<evidence type="ECO:0000256" key="2">
    <source>
        <dbReference type="ARBA" id="ARBA00022679"/>
    </source>
</evidence>
<evidence type="ECO:0000256" key="3">
    <source>
        <dbReference type="RuleBase" id="RU003718"/>
    </source>
</evidence>
<sequence length="448" mass="50584">MMERQRSIKVLMFPWLAHGHISPFLELAKRLTDRNFQIYFCSTPVNLTSVKPKLSQKYSSSIKLVELHLPSLPDLPPHYHTTNGLALNLIPTLKKAFDMSSSSFSTILSTIKPDLLIYDFLQPWAPQLASCMNIPAVNFLSAGASMVSFVLHSIKYNGDDHDDEFLTTELHLSDSMEAKFAEMTESSPDEHIDRAVTCLERSNSLILIKSFRELEGKYLDYLSLSFAKKVVPIGPLVAQDTNPEDDSMDIINWLDKKEKSSTVFVSFGSEYYLTNEEMEEIAYGLELSKVNFIWVVRFPLGQKMAVEEALPKGFLERVGEKGMVVEDWAPQMKILGHSSIGGFVSHCGWSSLMESLKLGVPIIAMPMQLDQPINAKLVERSGVGLEVKRDKNGRIEREYLAKVIREIVVEKARQDIEKKAREMSNIITEKGEEEIDNVVEELAKLCGM</sequence>
<evidence type="ECO:0000313" key="5">
    <source>
        <dbReference type="RefSeq" id="XP_015886141.1"/>
    </source>
</evidence>
<dbReference type="Gene3D" id="3.40.50.2000">
    <property type="entry name" value="Glycogen Phosphorylase B"/>
    <property type="match status" value="2"/>
</dbReference>
<dbReference type="PROSITE" id="PS00375">
    <property type="entry name" value="UDPGT"/>
    <property type="match status" value="1"/>
</dbReference>
<comment type="similarity">
    <text evidence="1 3">Belongs to the UDP-glycosyltransferase family.</text>
</comment>
<dbReference type="EC" id="2.4.1.-" evidence="4"/>